<evidence type="ECO:0000313" key="1">
    <source>
        <dbReference type="EMBL" id="VDL70168.1"/>
    </source>
</evidence>
<reference evidence="1 2" key="2">
    <citation type="submission" date="2018-11" db="EMBL/GenBank/DDBJ databases">
        <authorList>
            <consortium name="Pathogen Informatics"/>
        </authorList>
    </citation>
    <scope>NUCLEOTIDE SEQUENCE [LARGE SCALE GENOMIC DNA]</scope>
</reference>
<protein>
    <submittedName>
        <fullName evidence="3">Secreted protein</fullName>
    </submittedName>
</protein>
<reference evidence="3" key="1">
    <citation type="submission" date="2017-02" db="UniProtKB">
        <authorList>
            <consortium name="WormBaseParasite"/>
        </authorList>
    </citation>
    <scope>IDENTIFICATION</scope>
</reference>
<evidence type="ECO:0000313" key="3">
    <source>
        <dbReference type="WBParaSite" id="NBR_0000657801-mRNA-1"/>
    </source>
</evidence>
<accession>A0A0N4XUZ9</accession>
<dbReference type="WBParaSite" id="NBR_0000657801-mRNA-1">
    <property type="protein sequence ID" value="NBR_0000657801-mRNA-1"/>
    <property type="gene ID" value="NBR_0000657801"/>
</dbReference>
<proteinExistence type="predicted"/>
<evidence type="ECO:0000313" key="2">
    <source>
        <dbReference type="Proteomes" id="UP000271162"/>
    </source>
</evidence>
<dbReference type="AlphaFoldDB" id="A0A0N4XUZ9"/>
<name>A0A0N4XUZ9_NIPBR</name>
<keyword evidence="2" id="KW-1185">Reference proteome</keyword>
<dbReference type="EMBL" id="UYSL01019811">
    <property type="protein sequence ID" value="VDL70168.1"/>
    <property type="molecule type" value="Genomic_DNA"/>
</dbReference>
<dbReference type="Proteomes" id="UP000271162">
    <property type="component" value="Unassembled WGS sequence"/>
</dbReference>
<sequence length="82" mass="9380">MLTRIYIYRNCTVQICRYFLLVAIPLVVSGQFNTQRANEAPSDAVPAWYQMSQKQQMAPGYGFGRNSAVPYERPQAAVNYQK</sequence>
<gene>
    <name evidence="1" type="ORF">NBR_LOCUS6579</name>
</gene>
<organism evidence="3">
    <name type="scientific">Nippostrongylus brasiliensis</name>
    <name type="common">Rat hookworm</name>
    <dbReference type="NCBI Taxonomy" id="27835"/>
    <lineage>
        <taxon>Eukaryota</taxon>
        <taxon>Metazoa</taxon>
        <taxon>Ecdysozoa</taxon>
        <taxon>Nematoda</taxon>
        <taxon>Chromadorea</taxon>
        <taxon>Rhabditida</taxon>
        <taxon>Rhabditina</taxon>
        <taxon>Rhabditomorpha</taxon>
        <taxon>Strongyloidea</taxon>
        <taxon>Heligmosomidae</taxon>
        <taxon>Nippostrongylus</taxon>
    </lineage>
</organism>